<evidence type="ECO:0000313" key="2">
    <source>
        <dbReference type="Proteomes" id="UP000078431"/>
    </source>
</evidence>
<keyword evidence="1" id="KW-0808">Transferase</keyword>
<reference evidence="1 2" key="1">
    <citation type="submission" date="2016-04" db="EMBL/GenBank/DDBJ databases">
        <title>ATOL: Assembling a taxonomically balanced genome-scale reconstruction of the evolutionary history of the Enterobacteriaceae.</title>
        <authorList>
            <person name="Plunkett G.III."/>
            <person name="Neeno-Eckwall E.C."/>
            <person name="Glasner J.D."/>
            <person name="Perna N.T."/>
        </authorList>
    </citation>
    <scope>NUCLEOTIDE SEQUENCE [LARGE SCALE GENOMIC DNA]</scope>
    <source>
        <strain evidence="1 2">ATCC 12841</strain>
    </source>
</reference>
<dbReference type="Gene3D" id="3.30.70.260">
    <property type="match status" value="1"/>
</dbReference>
<protein>
    <submittedName>
        <fullName evidence="1">Acetolactate synthase small subunit</fullName>
        <ecNumber evidence="1">2.2.1.6</ecNumber>
    </submittedName>
</protein>
<dbReference type="AlphaFoldDB" id="A0AA91IPF1"/>
<name>A0AA91IPF1_9GAMM</name>
<dbReference type="InterPro" id="IPR045865">
    <property type="entry name" value="ACT-like_dom_sf"/>
</dbReference>
<organism evidence="1 2">
    <name type="scientific">Obesumbacterium proteus ATCC 12841</name>
    <dbReference type="NCBI Taxonomy" id="1354268"/>
    <lineage>
        <taxon>Bacteria</taxon>
        <taxon>Pseudomonadati</taxon>
        <taxon>Pseudomonadota</taxon>
        <taxon>Gammaproteobacteria</taxon>
        <taxon>Enterobacterales</taxon>
        <taxon>Hafniaceae</taxon>
        <taxon>Obesumbacterium</taxon>
    </lineage>
</organism>
<comment type="caution">
    <text evidence="1">The sequence shown here is derived from an EMBL/GenBank/DDBJ whole genome shotgun (WGS) entry which is preliminary data.</text>
</comment>
<dbReference type="NCBIfam" id="NF008362">
    <property type="entry name" value="PRK11152.1"/>
    <property type="match status" value="1"/>
</dbReference>
<dbReference type="SUPFAM" id="SSF55021">
    <property type="entry name" value="ACT-like"/>
    <property type="match status" value="1"/>
</dbReference>
<proteinExistence type="predicted"/>
<dbReference type="Proteomes" id="UP000078431">
    <property type="component" value="Unassembled WGS sequence"/>
</dbReference>
<dbReference type="GO" id="GO:0003984">
    <property type="term" value="F:acetolactate synthase activity"/>
    <property type="evidence" value="ECO:0007669"/>
    <property type="project" value="UniProtKB-EC"/>
</dbReference>
<sequence length="104" mass="11744">MMQLTSLQHQLAIQARFRPEVLERVLRVIRHRGFQVCAMNMAQMLDSDSVNIELTVSSQRPINLLSSQLSKLMDVACVEVQSHAAHQQAASYRPTLALETNNIN</sequence>
<dbReference type="EC" id="2.2.1.6" evidence="1"/>
<gene>
    <name evidence="1" type="ORF">M993_02604</name>
</gene>
<dbReference type="EMBL" id="LXEX01000037">
    <property type="protein sequence ID" value="OAT58732.1"/>
    <property type="molecule type" value="Genomic_DNA"/>
</dbReference>
<evidence type="ECO:0000313" key="1">
    <source>
        <dbReference type="EMBL" id="OAT58732.1"/>
    </source>
</evidence>
<keyword evidence="2" id="KW-1185">Reference proteome</keyword>
<accession>A0AA91IPF1</accession>
<dbReference type="Pfam" id="PF13710">
    <property type="entry name" value="ACT_5"/>
    <property type="match status" value="1"/>
</dbReference>
<dbReference type="RefSeq" id="WP_082790847.1">
    <property type="nucleotide sequence ID" value="NZ_LXEX01000037.1"/>
</dbReference>